<evidence type="ECO:0000256" key="3">
    <source>
        <dbReference type="PROSITE-ProRule" id="PRU00221"/>
    </source>
</evidence>
<evidence type="ECO:0000313" key="4">
    <source>
        <dbReference type="EMBL" id="ETO17066.1"/>
    </source>
</evidence>
<name>X6MTS7_RETFI</name>
<dbReference type="InterPro" id="IPR015943">
    <property type="entry name" value="WD40/YVTN_repeat-like_dom_sf"/>
</dbReference>
<keyword evidence="2" id="KW-0677">Repeat</keyword>
<dbReference type="InterPro" id="IPR019775">
    <property type="entry name" value="WD40_repeat_CS"/>
</dbReference>
<protein>
    <submittedName>
        <fullName evidence="4">Uncharacterized protein</fullName>
    </submittedName>
</protein>
<dbReference type="PRINTS" id="PR00320">
    <property type="entry name" value="GPROTEINBRPT"/>
</dbReference>
<feature type="repeat" description="WD" evidence="3">
    <location>
        <begin position="265"/>
        <end position="313"/>
    </location>
</feature>
<dbReference type="Proteomes" id="UP000023152">
    <property type="component" value="Unassembled WGS sequence"/>
</dbReference>
<organism evidence="4 5">
    <name type="scientific">Reticulomyxa filosa</name>
    <dbReference type="NCBI Taxonomy" id="46433"/>
    <lineage>
        <taxon>Eukaryota</taxon>
        <taxon>Sar</taxon>
        <taxon>Rhizaria</taxon>
        <taxon>Retaria</taxon>
        <taxon>Foraminifera</taxon>
        <taxon>Monothalamids</taxon>
        <taxon>Reticulomyxidae</taxon>
        <taxon>Reticulomyxa</taxon>
    </lineage>
</organism>
<dbReference type="Gene3D" id="2.130.10.10">
    <property type="entry name" value="YVTN repeat-like/Quinoprotein amine dehydrogenase"/>
    <property type="match status" value="2"/>
</dbReference>
<dbReference type="AlphaFoldDB" id="X6MTS7"/>
<gene>
    <name evidence="4" type="ORF">RFI_20268</name>
</gene>
<dbReference type="SMART" id="SM00320">
    <property type="entry name" value="WD40"/>
    <property type="match status" value="7"/>
</dbReference>
<keyword evidence="1 3" id="KW-0853">WD repeat</keyword>
<dbReference type="PANTHER" id="PTHR19848">
    <property type="entry name" value="WD40 REPEAT PROTEIN"/>
    <property type="match status" value="1"/>
</dbReference>
<dbReference type="Pfam" id="PF00400">
    <property type="entry name" value="WD40"/>
    <property type="match status" value="6"/>
</dbReference>
<dbReference type="PROSITE" id="PS50294">
    <property type="entry name" value="WD_REPEATS_REGION"/>
    <property type="match status" value="4"/>
</dbReference>
<feature type="repeat" description="WD" evidence="3">
    <location>
        <begin position="114"/>
        <end position="160"/>
    </location>
</feature>
<keyword evidence="5" id="KW-1185">Reference proteome</keyword>
<evidence type="ECO:0000256" key="1">
    <source>
        <dbReference type="ARBA" id="ARBA00022574"/>
    </source>
</evidence>
<dbReference type="EMBL" id="ASPP01017303">
    <property type="protein sequence ID" value="ETO17066.1"/>
    <property type="molecule type" value="Genomic_DNA"/>
</dbReference>
<accession>X6MTS7</accession>
<feature type="repeat" description="WD" evidence="3">
    <location>
        <begin position="314"/>
        <end position="365"/>
    </location>
</feature>
<reference evidence="4 5" key="1">
    <citation type="journal article" date="2013" name="Curr. Biol.">
        <title>The Genome of the Foraminiferan Reticulomyxa filosa.</title>
        <authorList>
            <person name="Glockner G."/>
            <person name="Hulsmann N."/>
            <person name="Schleicher M."/>
            <person name="Noegel A.A."/>
            <person name="Eichinger L."/>
            <person name="Gallinger C."/>
            <person name="Pawlowski J."/>
            <person name="Sierra R."/>
            <person name="Euteneuer U."/>
            <person name="Pillet L."/>
            <person name="Moustafa A."/>
            <person name="Platzer M."/>
            <person name="Groth M."/>
            <person name="Szafranski K."/>
            <person name="Schliwa M."/>
        </authorList>
    </citation>
    <scope>NUCLEOTIDE SEQUENCE [LARGE SCALE GENOMIC DNA]</scope>
</reference>
<comment type="caution">
    <text evidence="4">The sequence shown here is derived from an EMBL/GenBank/DDBJ whole genome shotgun (WGS) entry which is preliminary data.</text>
</comment>
<evidence type="ECO:0000256" key="2">
    <source>
        <dbReference type="ARBA" id="ARBA00022737"/>
    </source>
</evidence>
<dbReference type="PROSITE" id="PS00678">
    <property type="entry name" value="WD_REPEATS_1"/>
    <property type="match status" value="6"/>
</dbReference>
<dbReference type="InterPro" id="IPR036322">
    <property type="entry name" value="WD40_repeat_dom_sf"/>
</dbReference>
<feature type="repeat" description="WD" evidence="3">
    <location>
        <begin position="70"/>
        <end position="113"/>
    </location>
</feature>
<evidence type="ECO:0000313" key="5">
    <source>
        <dbReference type="Proteomes" id="UP000023152"/>
    </source>
</evidence>
<dbReference type="SUPFAM" id="SSF50978">
    <property type="entry name" value="WD40 repeat-like"/>
    <property type="match status" value="1"/>
</dbReference>
<dbReference type="PANTHER" id="PTHR19848:SF8">
    <property type="entry name" value="F-BOX AND WD REPEAT DOMAIN CONTAINING 7"/>
    <property type="match status" value="1"/>
</dbReference>
<feature type="repeat" description="WD" evidence="3">
    <location>
        <begin position="161"/>
        <end position="204"/>
    </location>
</feature>
<dbReference type="InterPro" id="IPR020472">
    <property type="entry name" value="WD40_PAC1"/>
</dbReference>
<dbReference type="PROSITE" id="PS50082">
    <property type="entry name" value="WD_REPEATS_2"/>
    <property type="match status" value="6"/>
</dbReference>
<dbReference type="InterPro" id="IPR001680">
    <property type="entry name" value="WD40_rpt"/>
</dbReference>
<sequence length="413" mass="46732">MTTLADEKQASMHPALLEEEKIQIIIQNWVRTLNVKLGWIHDFDKLVVDYVATILFFDVFHSSSKLLKTLHGHTDYARSVDYSTFDGSQLICSGSDDKTVRLWDVDNNKQIQSFNGHLDSVYCVKFSPYHNHNHCNVICSSSNDKTIRFWDIKNNKQLQIFNKHTGGVGGIEFSSFNNGRYLCSGSRDYTIRLWDVETSNLLHVFNGHTDGVWCVDISPLQNNKNNSKSNNIGVIGGNGYTICSGSSDTTIRIWDIETAKQSNEFKGHENAIMSIKYGSNELGNIGGANTILSGSHDKSVRLWDIRSGQQIQVFNGHLKEVNVVKYSPFVINNIEIGNISNVICSASIDRTIRFWDIRSNKKELYVLEGDERDGGIYCIEFLQLKKKGKQINSNDNLVKLCYGSFRGTIYIWG</sequence>
<proteinExistence type="predicted"/>
<dbReference type="CDD" id="cd00200">
    <property type="entry name" value="WD40"/>
    <property type="match status" value="1"/>
</dbReference>
<feature type="repeat" description="WD" evidence="3">
    <location>
        <begin position="238"/>
        <end position="264"/>
    </location>
</feature>